<dbReference type="EMBL" id="JAWZZT010000001">
    <property type="protein sequence ID" value="MDX7013185.1"/>
    <property type="molecule type" value="Genomic_DNA"/>
</dbReference>
<gene>
    <name evidence="3" type="ORF">SJ059_01675</name>
</gene>
<protein>
    <submittedName>
        <fullName evidence="3">NAD(P)H-dependent oxidoreductase</fullName>
        <ecNumber evidence="3">1.-.-.-</ecNumber>
    </submittedName>
</protein>
<dbReference type="Proteomes" id="UP001279012">
    <property type="component" value="Unassembled WGS sequence"/>
</dbReference>
<dbReference type="Gene3D" id="3.40.50.360">
    <property type="match status" value="1"/>
</dbReference>
<dbReference type="SUPFAM" id="SSF52218">
    <property type="entry name" value="Flavoproteins"/>
    <property type="match status" value="1"/>
</dbReference>
<dbReference type="InterPro" id="IPR046980">
    <property type="entry name" value="KefG/KefF"/>
</dbReference>
<evidence type="ECO:0000313" key="3">
    <source>
        <dbReference type="EMBL" id="MDX7013185.1"/>
    </source>
</evidence>
<dbReference type="PANTHER" id="PTHR47307">
    <property type="entry name" value="GLUTATHIONE-REGULATED POTASSIUM-EFFLUX SYSTEM ANCILLARY PROTEIN KEFG"/>
    <property type="match status" value="1"/>
</dbReference>
<dbReference type="GO" id="GO:0010181">
    <property type="term" value="F:FMN binding"/>
    <property type="evidence" value="ECO:0007669"/>
    <property type="project" value="TreeGrafter"/>
</dbReference>
<evidence type="ECO:0000256" key="1">
    <source>
        <dbReference type="ARBA" id="ARBA00023002"/>
    </source>
</evidence>
<sequence length="182" mass="20318">MPVSHAHSREKTDIKTLVIVSHPYPERSVLTKGLQEAAESLEGVTVRNLETLYGYDTRQINGDAERKMMREHSRVVFIFPTHWFNITPMMKAWLNETWGSVGPGLWQGKEMLVVSTAAGGSSTYGPDGRIGVSLADVFLPVKASALHAGMTWLPPLVFESASSDRLPSYQHQLIERLKLPFQ</sequence>
<reference evidence="3" key="1">
    <citation type="submission" date="2023-11" db="EMBL/GenBank/DDBJ databases">
        <title>Detection of rare carbapenemases in Enterobacterales - comparison of two colorimetric and two CIM-based carbapenemase assays.</title>
        <authorList>
            <person name="Schaffarczyk L."/>
            <person name="Noster J."/>
            <person name="Stelzer Y."/>
            <person name="Sattler J."/>
            <person name="Gatermann S."/>
            <person name="Hamprecht A."/>
        </authorList>
    </citation>
    <scope>NUCLEOTIDE SEQUENCE</scope>
    <source>
        <strain evidence="3">CIM-Cont-037</strain>
    </source>
</reference>
<keyword evidence="1 3" id="KW-0560">Oxidoreductase</keyword>
<dbReference type="Pfam" id="PF02525">
    <property type="entry name" value="Flavodoxin_2"/>
    <property type="match status" value="1"/>
</dbReference>
<evidence type="ECO:0000313" key="4">
    <source>
        <dbReference type="Proteomes" id="UP001279012"/>
    </source>
</evidence>
<dbReference type="InterPro" id="IPR029039">
    <property type="entry name" value="Flavoprotein-like_sf"/>
</dbReference>
<dbReference type="EC" id="1.-.-.-" evidence="3"/>
<dbReference type="PANTHER" id="PTHR47307:SF1">
    <property type="entry name" value="GLUTATHIONE-REGULATED POTASSIUM-EFFLUX SYSTEM ANCILLARY PROTEIN KEFG"/>
    <property type="match status" value="1"/>
</dbReference>
<accession>A0AAW9DVW3</accession>
<evidence type="ECO:0000259" key="2">
    <source>
        <dbReference type="Pfam" id="PF02525"/>
    </source>
</evidence>
<name>A0AAW9DVW3_KLEAE</name>
<dbReference type="GO" id="GO:0009055">
    <property type="term" value="F:electron transfer activity"/>
    <property type="evidence" value="ECO:0007669"/>
    <property type="project" value="TreeGrafter"/>
</dbReference>
<proteinExistence type="predicted"/>
<organism evidence="3 4">
    <name type="scientific">Klebsiella aerogenes</name>
    <name type="common">Enterobacter aerogenes</name>
    <dbReference type="NCBI Taxonomy" id="548"/>
    <lineage>
        <taxon>Bacteria</taxon>
        <taxon>Pseudomonadati</taxon>
        <taxon>Pseudomonadota</taxon>
        <taxon>Gammaproteobacteria</taxon>
        <taxon>Enterobacterales</taxon>
        <taxon>Enterobacteriaceae</taxon>
        <taxon>Klebsiella/Raoultella group</taxon>
        <taxon>Klebsiella</taxon>
    </lineage>
</organism>
<dbReference type="InterPro" id="IPR003680">
    <property type="entry name" value="Flavodoxin_fold"/>
</dbReference>
<comment type="caution">
    <text evidence="3">The sequence shown here is derived from an EMBL/GenBank/DDBJ whole genome shotgun (WGS) entry which is preliminary data.</text>
</comment>
<feature type="domain" description="Flavodoxin-like fold" evidence="2">
    <location>
        <begin position="15"/>
        <end position="162"/>
    </location>
</feature>
<dbReference type="GO" id="GO:0003955">
    <property type="term" value="F:NAD(P)H dehydrogenase (quinone) activity"/>
    <property type="evidence" value="ECO:0007669"/>
    <property type="project" value="TreeGrafter"/>
</dbReference>
<dbReference type="AlphaFoldDB" id="A0AAW9DVW3"/>